<name>A0A7S1MJY7_NEODS</name>
<dbReference type="AlphaFoldDB" id="A0A7S1MJY7"/>
<dbReference type="EMBL" id="HBGF01035558">
    <property type="protein sequence ID" value="CAD9133651.1"/>
    <property type="molecule type" value="Transcribed_RNA"/>
</dbReference>
<accession>A0A7S1MJY7</accession>
<feature type="region of interest" description="Disordered" evidence="1">
    <location>
        <begin position="158"/>
        <end position="179"/>
    </location>
</feature>
<evidence type="ECO:0000313" key="2">
    <source>
        <dbReference type="EMBL" id="CAD9133651.1"/>
    </source>
</evidence>
<proteinExistence type="predicted"/>
<sequence length="228" mass="25249">MADTRQRAYNRIDTSNPQGSWIDEKYYNRGGTGGAKVLVGNWQEEERLEADMNTAGKTQTVVRKDGKYFKGGFESTSYLLTDKEETDRGFDGTTIQRDDFNTSNGDIEKQKKAPLGVRSAIRAQMVVAEARELVRQMEEAAKHKDEPMTSTYRAHVSHAGESGNTTRGTFHGASSGARKDYSKDAPITVYTGNPRSGVRMKVQGLSETNGTGNPLAKNTNFTYNRFAL</sequence>
<protein>
    <submittedName>
        <fullName evidence="2">Uncharacterized protein</fullName>
    </submittedName>
</protein>
<organism evidence="2">
    <name type="scientific">Neobodo designis</name>
    <name type="common">Flagellated protozoan</name>
    <name type="synonym">Bodo designis</name>
    <dbReference type="NCBI Taxonomy" id="312471"/>
    <lineage>
        <taxon>Eukaryota</taxon>
        <taxon>Discoba</taxon>
        <taxon>Euglenozoa</taxon>
        <taxon>Kinetoplastea</taxon>
        <taxon>Metakinetoplastina</taxon>
        <taxon>Neobodonida</taxon>
        <taxon>Neobodo</taxon>
    </lineage>
</organism>
<gene>
    <name evidence="2" type="ORF">NDES1114_LOCUS23871</name>
</gene>
<evidence type="ECO:0000256" key="1">
    <source>
        <dbReference type="SAM" id="MobiDB-lite"/>
    </source>
</evidence>
<reference evidence="2" key="1">
    <citation type="submission" date="2021-01" db="EMBL/GenBank/DDBJ databases">
        <authorList>
            <person name="Corre E."/>
            <person name="Pelletier E."/>
            <person name="Niang G."/>
            <person name="Scheremetjew M."/>
            <person name="Finn R."/>
            <person name="Kale V."/>
            <person name="Holt S."/>
            <person name="Cochrane G."/>
            <person name="Meng A."/>
            <person name="Brown T."/>
            <person name="Cohen L."/>
        </authorList>
    </citation>
    <scope>NUCLEOTIDE SEQUENCE</scope>
    <source>
        <strain evidence="2">CCAP 1951/1</strain>
    </source>
</reference>